<dbReference type="EMBL" id="JAPFFF010000546">
    <property type="protein sequence ID" value="KAK8834044.1"/>
    <property type="molecule type" value="Genomic_DNA"/>
</dbReference>
<dbReference type="PANTHER" id="PTHR47026:SF2">
    <property type="entry name" value="FLAGELLAR ASSOCIATED PROTEIN"/>
    <property type="match status" value="1"/>
</dbReference>
<feature type="coiled-coil region" evidence="1">
    <location>
        <begin position="332"/>
        <end position="359"/>
    </location>
</feature>
<dbReference type="Proteomes" id="UP001470230">
    <property type="component" value="Unassembled WGS sequence"/>
</dbReference>
<accession>A0ABR2GJF5</accession>
<comment type="caution">
    <text evidence="2">The sequence shown here is derived from an EMBL/GenBank/DDBJ whole genome shotgun (WGS) entry which is preliminary data.</text>
</comment>
<evidence type="ECO:0000256" key="1">
    <source>
        <dbReference type="SAM" id="Coils"/>
    </source>
</evidence>
<evidence type="ECO:0000313" key="3">
    <source>
        <dbReference type="EMBL" id="KAK8841312.1"/>
    </source>
</evidence>
<organism evidence="2 4">
    <name type="scientific">Tritrichomonas musculus</name>
    <dbReference type="NCBI Taxonomy" id="1915356"/>
    <lineage>
        <taxon>Eukaryota</taxon>
        <taxon>Metamonada</taxon>
        <taxon>Parabasalia</taxon>
        <taxon>Tritrichomonadida</taxon>
        <taxon>Tritrichomonadidae</taxon>
        <taxon>Tritrichomonas</taxon>
    </lineage>
</organism>
<evidence type="ECO:0000313" key="2">
    <source>
        <dbReference type="EMBL" id="KAK8834044.1"/>
    </source>
</evidence>
<reference evidence="2 4" key="1">
    <citation type="submission" date="2024-04" db="EMBL/GenBank/DDBJ databases">
        <title>Tritrichomonas musculus Genome.</title>
        <authorList>
            <person name="Alves-Ferreira E."/>
            <person name="Grigg M."/>
            <person name="Lorenzi H."/>
            <person name="Galac M."/>
        </authorList>
    </citation>
    <scope>NUCLEOTIDE SEQUENCE [LARGE SCALE GENOMIC DNA]</scope>
    <source>
        <strain evidence="2 4">EAF2021</strain>
    </source>
</reference>
<name>A0ABR2GJF5_9EUKA</name>
<feature type="coiled-coil region" evidence="1">
    <location>
        <begin position="181"/>
        <end position="225"/>
    </location>
</feature>
<evidence type="ECO:0000313" key="4">
    <source>
        <dbReference type="Proteomes" id="UP001470230"/>
    </source>
</evidence>
<keyword evidence="1" id="KW-0175">Coiled coil</keyword>
<dbReference type="PANTHER" id="PTHR47026">
    <property type="entry name" value="PIGMENTOSA GTPASE REGULATOR-LIKE PROTEIN, PUTATIVE-RELATED"/>
    <property type="match status" value="1"/>
</dbReference>
<proteinExistence type="predicted"/>
<sequence>MRSRSLRIRPLHDSTVSDYEVNECIEGLLKGDSVASIPNHLCQAVMTTMTQKRKDALLARDDSLANKYEVLLGQMKYGPNKFENDTTAPPFQMRDRSLRFSTSIDRQKSLKTTSSAIMKGAKLETIDIPTKQAIEPILKARRVKQVSKTNYVKSGQIDRAVDNIAEYELDSRRVAPRLLKVQELEQRLADAKARYEDARQRMRFKRQQYEQLEKAEQENLEHELKDQLLDFGSHVPTSLPLEYSKFSGKVLDMRTREYRSAQIRKYDDAAALRSEAVKREKQELDQLSERFTRSFKLQRQYLLKKQDERRESFKTLWKRKMEKNELDCHRTMMEARQAVENLERELAEAKKSCNSEIDRINNNERLVNTPIASRAAATPRRYY</sequence>
<gene>
    <name evidence="3" type="ORF">M9Y10_027515</name>
    <name evidence="2" type="ORF">M9Y10_036947</name>
</gene>
<dbReference type="EMBL" id="JAPFFF010000042">
    <property type="protein sequence ID" value="KAK8841312.1"/>
    <property type="molecule type" value="Genomic_DNA"/>
</dbReference>
<keyword evidence="4" id="KW-1185">Reference proteome</keyword>
<protein>
    <submittedName>
        <fullName evidence="2">Uncharacterized protein</fullName>
    </submittedName>
</protein>